<dbReference type="PROSITE" id="PS00108">
    <property type="entry name" value="PROTEIN_KINASE_ST"/>
    <property type="match status" value="1"/>
</dbReference>
<dbReference type="SUPFAM" id="SSF56112">
    <property type="entry name" value="Protein kinase-like (PK-like)"/>
    <property type="match status" value="1"/>
</dbReference>
<comment type="caution">
    <text evidence="9">The sequence shown here is derived from an EMBL/GenBank/DDBJ whole genome shotgun (WGS) entry which is preliminary data.</text>
</comment>
<reference evidence="9 10" key="1">
    <citation type="submission" date="2019-05" db="EMBL/GenBank/DDBJ databases">
        <title>Draft genome sequence of Actinomadura geliboluensis A8036.</title>
        <authorList>
            <person name="Saricaoglu S."/>
            <person name="Isik K."/>
        </authorList>
    </citation>
    <scope>NUCLEOTIDE SEQUENCE [LARGE SCALE GENOMIC DNA]</scope>
    <source>
        <strain evidence="9 10">A8036</strain>
    </source>
</reference>
<dbReference type="InterPro" id="IPR000719">
    <property type="entry name" value="Prot_kinase_dom"/>
</dbReference>
<evidence type="ECO:0000256" key="4">
    <source>
        <dbReference type="ARBA" id="ARBA00022741"/>
    </source>
</evidence>
<gene>
    <name evidence="9" type="ORF">ETD96_03015</name>
</gene>
<accession>A0A5S4HAI8</accession>
<dbReference type="AlphaFoldDB" id="A0A5S4HAI8"/>
<dbReference type="OrthoDB" id="9762169at2"/>
<name>A0A5S4HAI8_9ACTN</name>
<sequence>MRRGDLLGERERYELDQAIGRGGMGEVWRAYDRFLDRRLAVKFTSVSDESLVGRFEQEARSTAWFEHPGVPTVYDFGSHDGCFYLVMQYVDGTTIDHVLDAEERLSVSWASLIAAQVCAVLNVAHRRPLVHRDLKPSNLMLCPDGSVKVLDFGAAVGLGPGDVRRTTTGLGAPYTPGYTSMEQVYGSPGPQSDLYSLGCVLYEMLTGRQVFPGATPYEVLRRHEDEAPTPPRALNAAVPLALDALVLQLLAKQPGDRPADADDVYHRLLQFVSSLEPLPGIVDTIAPQHLYATAVSRIRLTGRTSTTRSEEPIEPPEPVELPTFDEVVQARAEAGDLADAGRYTQAAELLSGLTEPARLALGDDDPEYMGLRLDLAEALFQGGDYRRAVHAYRAAAVTLSEVSGPDDPDVLACREQEAVCQAYLGATGTALTHLRELLDDLTPGSPYDPLTLRVRERIARLELAAGRTSEARKELTELLSDLTGLYGDDHPQAVGLQALLHDLSQAGTG</sequence>
<evidence type="ECO:0000313" key="9">
    <source>
        <dbReference type="EMBL" id="TMR41982.1"/>
    </source>
</evidence>
<evidence type="ECO:0000256" key="6">
    <source>
        <dbReference type="ARBA" id="ARBA00022840"/>
    </source>
</evidence>
<dbReference type="Proteomes" id="UP000305238">
    <property type="component" value="Unassembled WGS sequence"/>
</dbReference>
<feature type="domain" description="Protein kinase" evidence="8">
    <location>
        <begin position="13"/>
        <end position="269"/>
    </location>
</feature>
<dbReference type="Gene3D" id="1.25.40.10">
    <property type="entry name" value="Tetratricopeptide repeat domain"/>
    <property type="match status" value="1"/>
</dbReference>
<evidence type="ECO:0000259" key="8">
    <source>
        <dbReference type="PROSITE" id="PS50011"/>
    </source>
</evidence>
<dbReference type="EMBL" id="VCKZ01000009">
    <property type="protein sequence ID" value="TMR41982.1"/>
    <property type="molecule type" value="Genomic_DNA"/>
</dbReference>
<dbReference type="InterPro" id="IPR011990">
    <property type="entry name" value="TPR-like_helical_dom_sf"/>
</dbReference>
<keyword evidence="2 9" id="KW-0723">Serine/threonine-protein kinase</keyword>
<evidence type="ECO:0000256" key="7">
    <source>
        <dbReference type="PROSITE-ProRule" id="PRU10141"/>
    </source>
</evidence>
<evidence type="ECO:0000256" key="3">
    <source>
        <dbReference type="ARBA" id="ARBA00022679"/>
    </source>
</evidence>
<keyword evidence="5 9" id="KW-0418">Kinase</keyword>
<dbReference type="Pfam" id="PF00069">
    <property type="entry name" value="Pkinase"/>
    <property type="match status" value="1"/>
</dbReference>
<dbReference type="PANTHER" id="PTHR43289:SF6">
    <property type="entry name" value="SERINE_THREONINE-PROTEIN KINASE NEKL-3"/>
    <property type="match status" value="1"/>
</dbReference>
<keyword evidence="10" id="KW-1185">Reference proteome</keyword>
<dbReference type="Gene3D" id="1.10.510.10">
    <property type="entry name" value="Transferase(Phosphotransferase) domain 1"/>
    <property type="match status" value="1"/>
</dbReference>
<protein>
    <recommendedName>
        <fullName evidence="1">non-specific serine/threonine protein kinase</fullName>
        <ecNumber evidence="1">2.7.11.1</ecNumber>
    </recommendedName>
</protein>
<dbReference type="SMART" id="SM00220">
    <property type="entry name" value="S_TKc"/>
    <property type="match status" value="1"/>
</dbReference>
<evidence type="ECO:0000256" key="5">
    <source>
        <dbReference type="ARBA" id="ARBA00022777"/>
    </source>
</evidence>
<dbReference type="PANTHER" id="PTHR43289">
    <property type="entry name" value="MITOGEN-ACTIVATED PROTEIN KINASE KINASE KINASE 20-RELATED"/>
    <property type="match status" value="1"/>
</dbReference>
<dbReference type="InterPro" id="IPR017441">
    <property type="entry name" value="Protein_kinase_ATP_BS"/>
</dbReference>
<dbReference type="GO" id="GO:0004674">
    <property type="term" value="F:protein serine/threonine kinase activity"/>
    <property type="evidence" value="ECO:0007669"/>
    <property type="project" value="UniProtKB-KW"/>
</dbReference>
<dbReference type="PROSITE" id="PS00107">
    <property type="entry name" value="PROTEIN_KINASE_ATP"/>
    <property type="match status" value="1"/>
</dbReference>
<dbReference type="CDD" id="cd14014">
    <property type="entry name" value="STKc_PknB_like"/>
    <property type="match status" value="1"/>
</dbReference>
<dbReference type="SUPFAM" id="SSF48452">
    <property type="entry name" value="TPR-like"/>
    <property type="match status" value="1"/>
</dbReference>
<keyword evidence="4 7" id="KW-0547">Nucleotide-binding</keyword>
<organism evidence="9 10">
    <name type="scientific">Actinomadura geliboluensis</name>
    <dbReference type="NCBI Taxonomy" id="882440"/>
    <lineage>
        <taxon>Bacteria</taxon>
        <taxon>Bacillati</taxon>
        <taxon>Actinomycetota</taxon>
        <taxon>Actinomycetes</taxon>
        <taxon>Streptosporangiales</taxon>
        <taxon>Thermomonosporaceae</taxon>
        <taxon>Actinomadura</taxon>
    </lineage>
</organism>
<dbReference type="InterPro" id="IPR008271">
    <property type="entry name" value="Ser/Thr_kinase_AS"/>
</dbReference>
<dbReference type="Gene3D" id="3.30.200.20">
    <property type="entry name" value="Phosphorylase Kinase, domain 1"/>
    <property type="match status" value="1"/>
</dbReference>
<proteinExistence type="predicted"/>
<evidence type="ECO:0000313" key="10">
    <source>
        <dbReference type="Proteomes" id="UP000305238"/>
    </source>
</evidence>
<dbReference type="PROSITE" id="PS50011">
    <property type="entry name" value="PROTEIN_KINASE_DOM"/>
    <property type="match status" value="1"/>
</dbReference>
<evidence type="ECO:0000256" key="1">
    <source>
        <dbReference type="ARBA" id="ARBA00012513"/>
    </source>
</evidence>
<keyword evidence="3" id="KW-0808">Transferase</keyword>
<dbReference type="RefSeq" id="WP_138633629.1">
    <property type="nucleotide sequence ID" value="NZ_JASWDG010000087.1"/>
</dbReference>
<dbReference type="EC" id="2.7.11.1" evidence="1"/>
<keyword evidence="6 7" id="KW-0067">ATP-binding</keyword>
<evidence type="ECO:0000256" key="2">
    <source>
        <dbReference type="ARBA" id="ARBA00022527"/>
    </source>
</evidence>
<dbReference type="GO" id="GO:0005524">
    <property type="term" value="F:ATP binding"/>
    <property type="evidence" value="ECO:0007669"/>
    <property type="project" value="UniProtKB-UniRule"/>
</dbReference>
<dbReference type="InterPro" id="IPR011009">
    <property type="entry name" value="Kinase-like_dom_sf"/>
</dbReference>
<feature type="binding site" evidence="7">
    <location>
        <position position="42"/>
    </location>
    <ligand>
        <name>ATP</name>
        <dbReference type="ChEBI" id="CHEBI:30616"/>
    </ligand>
</feature>